<sequence length="236" mass="25323">MSRVVLVTGGSRGIGLAIAEHQLALGNKVAITHLTTEAPKLPGLLPIRCDVTRTDEVDRAFTQIEQELGEVDVLVASAGVIANNLLEEMTDEQWDRVIEVNLTGTMKVSRRACRSMKERRAGRIIVMSSALALAGGATQTNYAASKAGQLGFARGLAEEVAEYGVTVNVICPGPTDTPMYRSLPEEFQRQLVARTRTKCLIQPAEVAAVVNFLTLPEAKSITGHIMEVDGGGSWGH</sequence>
<dbReference type="Proteomes" id="UP000654471">
    <property type="component" value="Unassembled WGS sequence"/>
</dbReference>
<dbReference type="PANTHER" id="PTHR42879:SF2">
    <property type="entry name" value="3-OXOACYL-[ACYL-CARRIER-PROTEIN] REDUCTASE FABG"/>
    <property type="match status" value="1"/>
</dbReference>
<name>A0ABQ2VBR2_9ACTN</name>
<reference evidence="4" key="1">
    <citation type="journal article" date="2019" name="Int. J. Syst. Evol. Microbiol.">
        <title>The Global Catalogue of Microorganisms (GCM) 10K type strain sequencing project: providing services to taxonomists for standard genome sequencing and annotation.</title>
        <authorList>
            <consortium name="The Broad Institute Genomics Platform"/>
            <consortium name="The Broad Institute Genome Sequencing Center for Infectious Disease"/>
            <person name="Wu L."/>
            <person name="Ma J."/>
        </authorList>
    </citation>
    <scope>NUCLEOTIDE SEQUENCE [LARGE SCALE GENOMIC DNA]</scope>
    <source>
        <strain evidence="4">JCM 3399</strain>
    </source>
</reference>
<dbReference type="InterPro" id="IPR002347">
    <property type="entry name" value="SDR_fam"/>
</dbReference>
<proteinExistence type="inferred from homology"/>
<dbReference type="Gene3D" id="3.40.50.720">
    <property type="entry name" value="NAD(P)-binding Rossmann-like Domain"/>
    <property type="match status" value="1"/>
</dbReference>
<dbReference type="SMART" id="SM00822">
    <property type="entry name" value="PKS_KR"/>
    <property type="match status" value="1"/>
</dbReference>
<accession>A0ABQ2VBR2</accession>
<dbReference type="EMBL" id="BMRP01000015">
    <property type="protein sequence ID" value="GGU73387.1"/>
    <property type="molecule type" value="Genomic_DNA"/>
</dbReference>
<protein>
    <submittedName>
        <fullName evidence="3">3-oxoacyl-[acyl-carrier-protein] reductase FabG</fullName>
    </submittedName>
</protein>
<dbReference type="SUPFAM" id="SSF51735">
    <property type="entry name" value="NAD(P)-binding Rossmann-fold domains"/>
    <property type="match status" value="1"/>
</dbReference>
<organism evidence="3 4">
    <name type="scientific">Streptomyces albospinus</name>
    <dbReference type="NCBI Taxonomy" id="285515"/>
    <lineage>
        <taxon>Bacteria</taxon>
        <taxon>Bacillati</taxon>
        <taxon>Actinomycetota</taxon>
        <taxon>Actinomycetes</taxon>
        <taxon>Kitasatosporales</taxon>
        <taxon>Streptomycetaceae</taxon>
        <taxon>Streptomyces</taxon>
    </lineage>
</organism>
<evidence type="ECO:0000313" key="3">
    <source>
        <dbReference type="EMBL" id="GGU73387.1"/>
    </source>
</evidence>
<comment type="caution">
    <text evidence="3">The sequence shown here is derived from an EMBL/GenBank/DDBJ whole genome shotgun (WGS) entry which is preliminary data.</text>
</comment>
<dbReference type="Pfam" id="PF13561">
    <property type="entry name" value="adh_short_C2"/>
    <property type="match status" value="1"/>
</dbReference>
<dbReference type="InterPro" id="IPR057326">
    <property type="entry name" value="KR_dom"/>
</dbReference>
<comment type="similarity">
    <text evidence="1">Belongs to the short-chain dehydrogenases/reductases (SDR) family.</text>
</comment>
<dbReference type="RefSeq" id="WP_189302535.1">
    <property type="nucleotide sequence ID" value="NZ_BMRP01000015.1"/>
</dbReference>
<evidence type="ECO:0000256" key="1">
    <source>
        <dbReference type="ARBA" id="ARBA00006484"/>
    </source>
</evidence>
<keyword evidence="4" id="KW-1185">Reference proteome</keyword>
<evidence type="ECO:0000259" key="2">
    <source>
        <dbReference type="SMART" id="SM00822"/>
    </source>
</evidence>
<evidence type="ECO:0000313" key="4">
    <source>
        <dbReference type="Proteomes" id="UP000654471"/>
    </source>
</evidence>
<feature type="domain" description="Ketoreductase" evidence="2">
    <location>
        <begin position="3"/>
        <end position="177"/>
    </location>
</feature>
<dbReference type="InterPro" id="IPR036291">
    <property type="entry name" value="NAD(P)-bd_dom_sf"/>
</dbReference>
<dbReference type="PANTHER" id="PTHR42879">
    <property type="entry name" value="3-OXOACYL-(ACYL-CARRIER-PROTEIN) REDUCTASE"/>
    <property type="match status" value="1"/>
</dbReference>
<dbReference type="PRINTS" id="PR00081">
    <property type="entry name" value="GDHRDH"/>
</dbReference>
<dbReference type="InterPro" id="IPR050259">
    <property type="entry name" value="SDR"/>
</dbReference>
<gene>
    <name evidence="3" type="primary">fabG</name>
    <name evidence="3" type="ORF">GCM10010211_44110</name>
</gene>
<dbReference type="PRINTS" id="PR00080">
    <property type="entry name" value="SDRFAMILY"/>
</dbReference>